<dbReference type="PROSITE" id="PS51782">
    <property type="entry name" value="LYSM"/>
    <property type="match status" value="1"/>
</dbReference>
<feature type="domain" description="LysM" evidence="1">
    <location>
        <begin position="164"/>
        <end position="214"/>
    </location>
</feature>
<dbReference type="InterPro" id="IPR052196">
    <property type="entry name" value="Bact_Kbp"/>
</dbReference>
<keyword evidence="3" id="KW-1185">Reference proteome</keyword>
<protein>
    <submittedName>
        <fullName evidence="2">LysM peptidoglycan-binding domain-containing protein</fullName>
    </submittedName>
</protein>
<dbReference type="SMART" id="SM00257">
    <property type="entry name" value="LysM"/>
    <property type="match status" value="1"/>
</dbReference>
<dbReference type="PANTHER" id="PTHR34700">
    <property type="entry name" value="POTASSIUM BINDING PROTEIN KBP"/>
    <property type="match status" value="1"/>
</dbReference>
<evidence type="ECO:0000259" key="1">
    <source>
        <dbReference type="PROSITE" id="PS51782"/>
    </source>
</evidence>
<dbReference type="Gene3D" id="3.10.350.10">
    <property type="entry name" value="LysM domain"/>
    <property type="match status" value="1"/>
</dbReference>
<organism evidence="2 3">
    <name type="scientific">Acetobacterium tundrae</name>
    <dbReference type="NCBI Taxonomy" id="132932"/>
    <lineage>
        <taxon>Bacteria</taxon>
        <taxon>Bacillati</taxon>
        <taxon>Bacillota</taxon>
        <taxon>Clostridia</taxon>
        <taxon>Eubacteriales</taxon>
        <taxon>Eubacteriaceae</taxon>
        <taxon>Acetobacterium</taxon>
    </lineage>
</organism>
<dbReference type="CDD" id="cd00118">
    <property type="entry name" value="LysM"/>
    <property type="match status" value="1"/>
</dbReference>
<proteinExistence type="predicted"/>
<evidence type="ECO:0000313" key="3">
    <source>
        <dbReference type="Proteomes" id="UP000653358"/>
    </source>
</evidence>
<dbReference type="InterPro" id="IPR036779">
    <property type="entry name" value="LysM_dom_sf"/>
</dbReference>
<dbReference type="RefSeq" id="WP_148603657.1">
    <property type="nucleotide sequence ID" value="NZ_RXYB01000010.1"/>
</dbReference>
<dbReference type="InterPro" id="IPR018392">
    <property type="entry name" value="LysM"/>
</dbReference>
<sequence length="215" mass="24142">MEIYITDLTTNESIQIPMLPEKIPVTFEGSFLSYDVLNVGEVKIPSGSKLTGIKWDGIFPGESRKNEPYVTNWKEPKEFHNWLNNIKINQHKLRILITETPINLDVYLESYVPEFSGGFGDISYNVSFFEGKDINISIEVKDAGAATVPDERPTAPDPPAEQKSTYTVVSGDCLWDIAGAQLGDPTRWPEIYDLNRDVIGDDPNLIYPGQVYTLP</sequence>
<gene>
    <name evidence="2" type="ORF">GH807_13305</name>
</gene>
<dbReference type="Proteomes" id="UP000653358">
    <property type="component" value="Unassembled WGS sequence"/>
</dbReference>
<dbReference type="EMBL" id="WJBB01000019">
    <property type="protein sequence ID" value="MBC3798020.1"/>
    <property type="molecule type" value="Genomic_DNA"/>
</dbReference>
<dbReference type="PANTHER" id="PTHR34700:SF4">
    <property type="entry name" value="PHAGE-LIKE ELEMENT PBSX PROTEIN XKDP"/>
    <property type="match status" value="1"/>
</dbReference>
<comment type="caution">
    <text evidence="2">The sequence shown here is derived from an EMBL/GenBank/DDBJ whole genome shotgun (WGS) entry which is preliminary data.</text>
</comment>
<evidence type="ECO:0000313" key="2">
    <source>
        <dbReference type="EMBL" id="MBC3798020.1"/>
    </source>
</evidence>
<dbReference type="Pfam" id="PF01476">
    <property type="entry name" value="LysM"/>
    <property type="match status" value="1"/>
</dbReference>
<accession>A0ABR6WNJ3</accession>
<reference evidence="2 3" key="1">
    <citation type="journal article" date="2020" name="mSystems">
        <title>Defining Genomic and Predicted Metabolic Features of the Acetobacterium Genus.</title>
        <authorList>
            <person name="Ross D.E."/>
            <person name="Marshall C.W."/>
            <person name="Gulliver D."/>
            <person name="May H.D."/>
            <person name="Norman R.S."/>
        </authorList>
    </citation>
    <scope>NUCLEOTIDE SEQUENCE [LARGE SCALE GENOMIC DNA]</scope>
    <source>
        <strain evidence="2 3">DSM 9173</strain>
    </source>
</reference>
<name>A0ABR6WNJ3_9FIRM</name>
<dbReference type="SUPFAM" id="SSF54106">
    <property type="entry name" value="LysM domain"/>
    <property type="match status" value="1"/>
</dbReference>